<accession>A0A1V0N1M8</accession>
<feature type="domain" description="AMP-dependent synthetase/ligase" evidence="1">
    <location>
        <begin position="22"/>
        <end position="143"/>
    </location>
</feature>
<sequence length="390" mass="44926">MIEAINSHVNIPDISMYSLLLRNAEVNGSRPIIIFYDKYITYSKLLKYVDSMAYQLEHRLNVRTGETIAIIMDFSPPYIISIISSIKIGARILIIDGKTDDSTINGYIDKYGIKVMIICKKFAEKAKNERIKYIVSDPNDFLTLGKALINNIRNRSYVKYGNNVLKFYEFIYSDNVPDLPEAHEPSCIMFHIENELLVFNMKSIIGETFIINYWLPKFDGKPVFYSGIDHSTPLGLIYSITLPISFSGTIVINSPASISRNACDFVVGPPSFYSQIIEKKINISGVKYCIMPFYDREIENAFHQYTDIPLITGRSDQFTLTTHMNPFDDIRAGSFGMPVNYVECMINPENELLIKTPYLPVIYENNKKKEYEWYNLHTKVKVVDNYYYSL</sequence>
<dbReference type="SUPFAM" id="SSF56801">
    <property type="entry name" value="Acetyl-CoA synthetase-like"/>
    <property type="match status" value="1"/>
</dbReference>
<dbReference type="OrthoDB" id="385453at2157"/>
<evidence type="ECO:0000313" key="4">
    <source>
        <dbReference type="Proteomes" id="UP000192050"/>
    </source>
</evidence>
<dbReference type="Pfam" id="PF00501">
    <property type="entry name" value="AMP-binding"/>
    <property type="match status" value="1"/>
</dbReference>
<dbReference type="Proteomes" id="UP000192050">
    <property type="component" value="Chromosome"/>
</dbReference>
<proteinExistence type="predicted"/>
<evidence type="ECO:0000313" key="3">
    <source>
        <dbReference type="EMBL" id="NOL60652.1"/>
    </source>
</evidence>
<dbReference type="KEGG" id="fai:FAD_0061"/>
<dbReference type="EMBL" id="CP015363">
    <property type="protein sequence ID" value="ARD83994.1"/>
    <property type="molecule type" value="Genomic_DNA"/>
</dbReference>
<gene>
    <name evidence="2" type="ORF">FAD_0061</name>
    <name evidence="3" type="ORF">HLB00_07400</name>
</gene>
<dbReference type="Gene3D" id="3.40.50.12780">
    <property type="entry name" value="N-terminal domain of ligase-like"/>
    <property type="match status" value="1"/>
</dbReference>
<evidence type="ECO:0000313" key="5">
    <source>
        <dbReference type="Proteomes" id="UP000546917"/>
    </source>
</evidence>
<name>A0A1V0N1M8_9ARCH</name>
<dbReference type="GeneID" id="84218551"/>
<dbReference type="RefSeq" id="WP_081141276.1">
    <property type="nucleotide sequence ID" value="NZ_CP015363.1"/>
</dbReference>
<evidence type="ECO:0000313" key="2">
    <source>
        <dbReference type="EMBL" id="ARD83994.1"/>
    </source>
</evidence>
<dbReference type="AlphaFoldDB" id="A0A1V0N1M8"/>
<dbReference type="InterPro" id="IPR000873">
    <property type="entry name" value="AMP-dep_synth/lig_dom"/>
</dbReference>
<evidence type="ECO:0000259" key="1">
    <source>
        <dbReference type="Pfam" id="PF00501"/>
    </source>
</evidence>
<organism evidence="2 4">
    <name type="scientific">Ferroplasma acidiphilum</name>
    <dbReference type="NCBI Taxonomy" id="74969"/>
    <lineage>
        <taxon>Archaea</taxon>
        <taxon>Methanobacteriati</taxon>
        <taxon>Thermoplasmatota</taxon>
        <taxon>Thermoplasmata</taxon>
        <taxon>Thermoplasmatales</taxon>
        <taxon>Ferroplasmaceae</taxon>
        <taxon>Ferroplasma</taxon>
    </lineage>
</organism>
<protein>
    <submittedName>
        <fullName evidence="2">AMP-binding enzyme</fullName>
    </submittedName>
    <submittedName>
        <fullName evidence="3">AMP-binding protein</fullName>
    </submittedName>
</protein>
<dbReference type="EMBL" id="JABGBP010000270">
    <property type="protein sequence ID" value="NOL60652.1"/>
    <property type="molecule type" value="Genomic_DNA"/>
</dbReference>
<reference evidence="3 5" key="2">
    <citation type="submission" date="2020-05" db="EMBL/GenBank/DDBJ databases">
        <authorList>
            <person name="Zhang R."/>
        </authorList>
    </citation>
    <scope>NUCLEOTIDE SEQUENCE [LARGE SCALE GENOMIC DNA]</scope>
    <source>
        <strain evidence="3 5">DSM 28986</strain>
    </source>
</reference>
<dbReference type="STRING" id="74969.FAD_0061"/>
<dbReference type="InterPro" id="IPR042099">
    <property type="entry name" value="ANL_N_sf"/>
</dbReference>
<reference evidence="2 4" key="1">
    <citation type="submission" date="2011-10" db="EMBL/GenBank/DDBJ databases">
        <title>Metabolic and evolutionary patterns in the extreme acidophile Ferroplasma acidiphilum.</title>
        <authorList>
            <person name="Golyshina O.V."/>
            <person name="Kozyavkin S.A."/>
            <person name="Tatusov R.L."/>
            <person name="Slesarev A.I."/>
            <person name="Golyshin P.N."/>
        </authorList>
    </citation>
    <scope>NUCLEOTIDE SEQUENCE [LARGE SCALE GENOMIC DNA]</scope>
    <source>
        <strain evidence="2">Berkeley</strain>
        <strain evidence="4">Y</strain>
    </source>
</reference>
<keyword evidence="4" id="KW-1185">Reference proteome</keyword>
<dbReference type="Proteomes" id="UP000546917">
    <property type="component" value="Unassembled WGS sequence"/>
</dbReference>